<proteinExistence type="predicted"/>
<dbReference type="Proteomes" id="UP000694564">
    <property type="component" value="Chromosome 8"/>
</dbReference>
<protein>
    <submittedName>
        <fullName evidence="1">Uncharacterized protein</fullName>
    </submittedName>
</protein>
<organism evidence="1 2">
    <name type="scientific">Sciurus vulgaris</name>
    <name type="common">Eurasian red squirrel</name>
    <dbReference type="NCBI Taxonomy" id="55149"/>
    <lineage>
        <taxon>Eukaryota</taxon>
        <taxon>Metazoa</taxon>
        <taxon>Chordata</taxon>
        <taxon>Craniata</taxon>
        <taxon>Vertebrata</taxon>
        <taxon>Euteleostomi</taxon>
        <taxon>Mammalia</taxon>
        <taxon>Eutheria</taxon>
        <taxon>Euarchontoglires</taxon>
        <taxon>Glires</taxon>
        <taxon>Rodentia</taxon>
        <taxon>Sciuromorpha</taxon>
        <taxon>Sciuridae</taxon>
        <taxon>Sciurinae</taxon>
        <taxon>Sciurini</taxon>
        <taxon>Sciurus</taxon>
    </lineage>
</organism>
<name>A0A8D2CWF6_SCIVU</name>
<dbReference type="OrthoDB" id="9633992at2759"/>
<keyword evidence="2" id="KW-1185">Reference proteome</keyword>
<dbReference type="AlphaFoldDB" id="A0A8D2CWF6"/>
<evidence type="ECO:0000313" key="2">
    <source>
        <dbReference type="Proteomes" id="UP000694564"/>
    </source>
</evidence>
<evidence type="ECO:0000313" key="1">
    <source>
        <dbReference type="Ensembl" id="ENSSVLP00005015981.1"/>
    </source>
</evidence>
<accession>A0A8D2CWF6</accession>
<reference evidence="1" key="1">
    <citation type="submission" date="2025-08" db="UniProtKB">
        <authorList>
            <consortium name="Ensembl"/>
        </authorList>
    </citation>
    <scope>IDENTIFICATION</scope>
</reference>
<sequence length="79" mass="9540">MSGLAFRILELIYQFMKFISGMWQIHFINCQECRFSLKFLFKTYFCQQYYGFKGSSILSLGRKLKSRNIHLKEEREPLT</sequence>
<dbReference type="GeneTree" id="ENSGT00900000143685"/>
<dbReference type="Ensembl" id="ENSSVLT00005017756.1">
    <property type="protein sequence ID" value="ENSSVLP00005015981.1"/>
    <property type="gene ID" value="ENSSVLG00005012805.1"/>
</dbReference>
<reference evidence="1" key="2">
    <citation type="submission" date="2025-09" db="UniProtKB">
        <authorList>
            <consortium name="Ensembl"/>
        </authorList>
    </citation>
    <scope>IDENTIFICATION</scope>
</reference>